<organism evidence="3 4">
    <name type="scientific">Sphagnum troendelagicum</name>
    <dbReference type="NCBI Taxonomy" id="128251"/>
    <lineage>
        <taxon>Eukaryota</taxon>
        <taxon>Viridiplantae</taxon>
        <taxon>Streptophyta</taxon>
        <taxon>Embryophyta</taxon>
        <taxon>Bryophyta</taxon>
        <taxon>Sphagnophytina</taxon>
        <taxon>Sphagnopsida</taxon>
        <taxon>Sphagnales</taxon>
        <taxon>Sphagnaceae</taxon>
        <taxon>Sphagnum</taxon>
    </lineage>
</organism>
<dbReference type="PROSITE" id="PS50076">
    <property type="entry name" value="DNAJ_2"/>
    <property type="match status" value="1"/>
</dbReference>
<gene>
    <name evidence="3" type="ORF">CSSPTR1EN2_LOCUS13583</name>
</gene>
<dbReference type="PANTHER" id="PTHR44916">
    <property type="entry name" value="CHAPERONE DNAJ-DOMAIN SUPERFAMILY PROTEIN-RELATED"/>
    <property type="match status" value="1"/>
</dbReference>
<feature type="region of interest" description="Disordered" evidence="1">
    <location>
        <begin position="193"/>
        <end position="218"/>
    </location>
</feature>
<feature type="compositionally biased region" description="Acidic residues" evidence="1">
    <location>
        <begin position="10"/>
        <end position="23"/>
    </location>
</feature>
<dbReference type="InterPro" id="IPR042977">
    <property type="entry name" value="AtJ6-like"/>
</dbReference>
<dbReference type="CDD" id="cd06257">
    <property type="entry name" value="DnaJ"/>
    <property type="match status" value="1"/>
</dbReference>
<feature type="region of interest" description="Disordered" evidence="1">
    <location>
        <begin position="245"/>
        <end position="264"/>
    </location>
</feature>
<evidence type="ECO:0000313" key="3">
    <source>
        <dbReference type="EMBL" id="CAK9216663.1"/>
    </source>
</evidence>
<evidence type="ECO:0000256" key="1">
    <source>
        <dbReference type="SAM" id="MobiDB-lite"/>
    </source>
</evidence>
<dbReference type="Pfam" id="PF00226">
    <property type="entry name" value="DnaJ"/>
    <property type="match status" value="1"/>
</dbReference>
<proteinExistence type="predicted"/>
<dbReference type="InterPro" id="IPR036869">
    <property type="entry name" value="J_dom_sf"/>
</dbReference>
<dbReference type="SMART" id="SM00271">
    <property type="entry name" value="DnaJ"/>
    <property type="match status" value="1"/>
</dbReference>
<dbReference type="InterPro" id="IPR056453">
    <property type="entry name" value="HTH_DNAJC9"/>
</dbReference>
<protein>
    <recommendedName>
        <fullName evidence="2">J domain-containing protein</fullName>
    </recommendedName>
</protein>
<feature type="region of interest" description="Disordered" evidence="1">
    <location>
        <begin position="1"/>
        <end position="23"/>
    </location>
</feature>
<reference evidence="3" key="1">
    <citation type="submission" date="2024-02" db="EMBL/GenBank/DDBJ databases">
        <authorList>
            <consortium name="ELIXIR-Norway"/>
            <consortium name="Elixir Norway"/>
        </authorList>
    </citation>
    <scope>NUCLEOTIDE SEQUENCE</scope>
</reference>
<dbReference type="Proteomes" id="UP001497512">
    <property type="component" value="Chromosome 2"/>
</dbReference>
<evidence type="ECO:0000313" key="4">
    <source>
        <dbReference type="Proteomes" id="UP001497512"/>
    </source>
</evidence>
<dbReference type="InterPro" id="IPR001623">
    <property type="entry name" value="DnaJ_domain"/>
</dbReference>
<accession>A0ABP0UAT1</accession>
<dbReference type="SUPFAM" id="SSF46565">
    <property type="entry name" value="Chaperone J-domain"/>
    <property type="match status" value="1"/>
</dbReference>
<dbReference type="PANTHER" id="PTHR44916:SF1">
    <property type="entry name" value="CHAPERONE DNAJ-DOMAIN SUPERFAMILY PROTEIN-RELATED"/>
    <property type="match status" value="1"/>
</dbReference>
<evidence type="ECO:0000259" key="2">
    <source>
        <dbReference type="PROSITE" id="PS50076"/>
    </source>
</evidence>
<dbReference type="EMBL" id="OZ019894">
    <property type="protein sequence ID" value="CAK9216663.1"/>
    <property type="molecule type" value="Genomic_DNA"/>
</dbReference>
<sequence length="285" mass="32162">MVRRKRPQEDPVDELAVEDGEGGESDLYQVLGVSRSATHDEIRKAYHKLALRLHPDKNPGDEDAKEKFQSLQNVIAILGDPEKRKVYDETGSVDAADLGADAIQSLYRYMRTLFKQVTEEDIDQFSRSYRGSDEEAKDLKDQYAKSKGDMNQVFNQIMCSEPKLDSHRFMDIIDAAIASGELKERKAFRKWATEVSKTPRHPNPLAPAKKKKKGGESSSDLVAIINHRGKQQMDALASSLAAKYGKKEKLRRGSSNNIVEEPSEDEFLAAQQRVLNNSKRKPSKR</sequence>
<dbReference type="Gene3D" id="1.10.287.110">
    <property type="entry name" value="DnaJ domain"/>
    <property type="match status" value="1"/>
</dbReference>
<keyword evidence="4" id="KW-1185">Reference proteome</keyword>
<name>A0ABP0UAT1_9BRYO</name>
<dbReference type="Pfam" id="PF23302">
    <property type="entry name" value="HTH_DNAJC9"/>
    <property type="match status" value="1"/>
</dbReference>
<feature type="domain" description="J" evidence="2">
    <location>
        <begin position="26"/>
        <end position="91"/>
    </location>
</feature>
<dbReference type="PRINTS" id="PR00625">
    <property type="entry name" value="JDOMAIN"/>
</dbReference>